<dbReference type="EMBL" id="LR798216">
    <property type="protein sequence ID" value="CAB5194652.1"/>
    <property type="molecule type" value="Genomic_DNA"/>
</dbReference>
<gene>
    <name evidence="1" type="ORF">UFOVP174_20</name>
</gene>
<reference evidence="1" key="1">
    <citation type="submission" date="2020-05" db="EMBL/GenBank/DDBJ databases">
        <authorList>
            <person name="Chiriac C."/>
            <person name="Salcher M."/>
            <person name="Ghai R."/>
            <person name="Kavagutti S V."/>
        </authorList>
    </citation>
    <scope>NUCLEOTIDE SEQUENCE</scope>
</reference>
<evidence type="ECO:0000313" key="1">
    <source>
        <dbReference type="EMBL" id="CAB5194652.1"/>
    </source>
</evidence>
<name>A0A6J7WBT7_9CAUD</name>
<proteinExistence type="predicted"/>
<sequence>MGLFYFMNRDFKGVWIPKEVWLDEKLSWMEKLFLVEIDSLDAEKGCFASNSYFGQFFQLSNSRVSEIISQLVEKGYVTTFLVYDGKQVKQRILTPTIPIRKVEGGIRNTEGGYSEKAKDNNTLINNTSIINNKLYNEKEAFLNRLEEYKDKLGNQYDSFLSYWTEADAKGKMRYQDQKFFDIGRRVGTWIKNSKNFEPNTPTKIKLK</sequence>
<dbReference type="Pfam" id="PF13730">
    <property type="entry name" value="HTH_36"/>
    <property type="match status" value="1"/>
</dbReference>
<organism evidence="1">
    <name type="scientific">uncultured Caudovirales phage</name>
    <dbReference type="NCBI Taxonomy" id="2100421"/>
    <lineage>
        <taxon>Viruses</taxon>
        <taxon>Duplodnaviria</taxon>
        <taxon>Heunggongvirae</taxon>
        <taxon>Uroviricota</taxon>
        <taxon>Caudoviricetes</taxon>
        <taxon>Peduoviridae</taxon>
        <taxon>Maltschvirus</taxon>
        <taxon>Maltschvirus maltsch</taxon>
    </lineage>
</organism>
<accession>A0A6J7WBT7</accession>
<protein>
    <submittedName>
        <fullName evidence="1">Helix-turn-helix domain containing protein</fullName>
    </submittedName>
</protein>